<name>A0ABR5KGC0_9GAMM</name>
<organism evidence="1 2">
    <name type="scientific">Photorhabdus heterorhabditis</name>
    <dbReference type="NCBI Taxonomy" id="880156"/>
    <lineage>
        <taxon>Bacteria</taxon>
        <taxon>Pseudomonadati</taxon>
        <taxon>Pseudomonadota</taxon>
        <taxon>Gammaproteobacteria</taxon>
        <taxon>Enterobacterales</taxon>
        <taxon>Morganellaceae</taxon>
        <taxon>Photorhabdus</taxon>
    </lineage>
</organism>
<accession>A0ABR5KGC0</accession>
<gene>
    <name evidence="1" type="ORF">AM629_03300</name>
</gene>
<comment type="caution">
    <text evidence="1">The sequence shown here is derived from an EMBL/GenBank/DDBJ whole genome shotgun (WGS) entry which is preliminary data.</text>
</comment>
<keyword evidence="2" id="KW-1185">Reference proteome</keyword>
<dbReference type="RefSeq" id="WP_054476118.1">
    <property type="nucleotide sequence ID" value="NZ_CAWMRL010000005.1"/>
</dbReference>
<reference evidence="1 2" key="1">
    <citation type="submission" date="2015-09" db="EMBL/GenBank/DDBJ databases">
        <title>Draft genome sequence and assembly of Photorhabdus sp. VMG, a bacterial symbiont associated with Heterorhabditis zealandica.</title>
        <authorList>
            <person name="Naidoo S."/>
            <person name="Featherston J."/>
            <person name="Mothupi B."/>
            <person name="Gray V.M."/>
        </authorList>
    </citation>
    <scope>NUCLEOTIDE SEQUENCE [LARGE SCALE GENOMIC DNA]</scope>
    <source>
        <strain evidence="1 2">VMG</strain>
    </source>
</reference>
<evidence type="ECO:0008006" key="3">
    <source>
        <dbReference type="Google" id="ProtNLM"/>
    </source>
</evidence>
<dbReference type="EMBL" id="LJCS01000005">
    <property type="protein sequence ID" value="KOY63357.1"/>
    <property type="molecule type" value="Genomic_DNA"/>
</dbReference>
<evidence type="ECO:0000313" key="2">
    <source>
        <dbReference type="Proteomes" id="UP000037727"/>
    </source>
</evidence>
<protein>
    <recommendedName>
        <fullName evidence="3">Sialate O-acetylesterase</fullName>
    </recommendedName>
</protein>
<evidence type="ECO:0000313" key="1">
    <source>
        <dbReference type="EMBL" id="KOY63357.1"/>
    </source>
</evidence>
<dbReference type="Proteomes" id="UP000037727">
    <property type="component" value="Unassembled WGS sequence"/>
</dbReference>
<proteinExistence type="predicted"/>
<sequence>MRDKQLHSPEINCPAWAPNDALLLIILGQSNSYGHGTQLSLTEQITRGLKNVFTLSLPEVYSVDFPAINWTALTSFGNANIGCVLLPPHCKLKSIGYIFLKLYQIFKVN</sequence>